<keyword evidence="10" id="KW-1185">Reference proteome</keyword>
<dbReference type="PROSITE" id="PS00108">
    <property type="entry name" value="PROTEIN_KINASE_ST"/>
    <property type="match status" value="1"/>
</dbReference>
<feature type="compositionally biased region" description="Pro residues" evidence="6">
    <location>
        <begin position="295"/>
        <end position="310"/>
    </location>
</feature>
<feature type="domain" description="Protein kinase" evidence="8">
    <location>
        <begin position="21"/>
        <end position="271"/>
    </location>
</feature>
<dbReference type="Proteomes" id="UP000805614">
    <property type="component" value="Unassembled WGS sequence"/>
</dbReference>
<dbReference type="PANTHER" id="PTHR43289">
    <property type="entry name" value="MITOGEN-ACTIVATED PROTEIN KINASE KINASE KINASE 20-RELATED"/>
    <property type="match status" value="1"/>
</dbReference>
<evidence type="ECO:0000259" key="8">
    <source>
        <dbReference type="PROSITE" id="PS50011"/>
    </source>
</evidence>
<feature type="transmembrane region" description="Helical" evidence="7">
    <location>
        <begin position="359"/>
        <end position="380"/>
    </location>
</feature>
<evidence type="ECO:0000313" key="10">
    <source>
        <dbReference type="Proteomes" id="UP000805614"/>
    </source>
</evidence>
<sequence>MSAENVVDPLTPGDPRTLGAYRLVGRIGRGGMGTVYLAESSAGERAAVKVINPDLAHDPSFRDRFRREVESARRVRRFCTAPVLDANLDGDLLYIVTEYVNGPNLHEFVRDSGPMRGATLDHLAVGVATALTAIHGAGVVHRDLKPANVLLSSLGPRVIDFGIARALDTVVDQTKTGQFVGTPAYMAPEIIGGGRATAASDVFAWGAVVAYAGTGETAFPGATLPAVLYRISHGEPQIEGLEDEIRQLVERALAKDPALRPSAQELLDGLVGQDRADTAQTAETLRSTWQTHPSSVPPSPVPPPGGPYPGQPTRADGPGTLMAPPGAFPGNGPAAPVPPGRAPGHGPGRTSGGGRGRTLALAGAVVAGFLVLALLAVLWLTGSGGPPTSTTPVFSDDFSSTGTRWSGGEYNPILGTGYLGGRYRLGTTGNDTDESSVAPYDAELPPRVLVSADVTPVSGPKYGQVGLWCFGETTNLDGYLFLVRLDGDGAVIRKVSGSNISKELVAPPDAKGFETQGVNKIQIACEQQQDKSMHLRMWLNGELAAEYTDAATPLTRGKAGIVVMRQGGGSGGQMSADYDNFEISRINDK</sequence>
<keyword evidence="7" id="KW-1133">Transmembrane helix</keyword>
<keyword evidence="3 9" id="KW-0418">Kinase</keyword>
<dbReference type="Gene3D" id="3.30.200.20">
    <property type="entry name" value="Phosphorylase Kinase, domain 1"/>
    <property type="match status" value="1"/>
</dbReference>
<dbReference type="CDD" id="cd14014">
    <property type="entry name" value="STKc_PknB_like"/>
    <property type="match status" value="1"/>
</dbReference>
<keyword evidence="7" id="KW-0472">Membrane</keyword>
<keyword evidence="1" id="KW-0808">Transferase</keyword>
<dbReference type="InterPro" id="IPR017441">
    <property type="entry name" value="Protein_kinase_ATP_BS"/>
</dbReference>
<proteinExistence type="predicted"/>
<feature type="compositionally biased region" description="Low complexity" evidence="6">
    <location>
        <begin position="323"/>
        <end position="334"/>
    </location>
</feature>
<dbReference type="InterPro" id="IPR008271">
    <property type="entry name" value="Ser/Thr_kinase_AS"/>
</dbReference>
<feature type="region of interest" description="Disordered" evidence="6">
    <location>
        <begin position="286"/>
        <end position="355"/>
    </location>
</feature>
<keyword evidence="9" id="KW-0723">Serine/threonine-protein kinase</keyword>
<protein>
    <submittedName>
        <fullName evidence="9">Serine/threonine protein kinase</fullName>
    </submittedName>
</protein>
<evidence type="ECO:0000256" key="5">
    <source>
        <dbReference type="PROSITE-ProRule" id="PRU10141"/>
    </source>
</evidence>
<dbReference type="RefSeq" id="WP_187243074.1">
    <property type="nucleotide sequence ID" value="NZ_BAAAOK010000028.1"/>
</dbReference>
<reference evidence="9 10" key="1">
    <citation type="submission" date="2020-06" db="EMBL/GenBank/DDBJ databases">
        <title>Actinomadura xiongansis sp. nov., isolated from soil of Baiyangdian.</title>
        <authorList>
            <person name="Zhang X."/>
        </authorList>
    </citation>
    <scope>NUCLEOTIDE SEQUENCE [LARGE SCALE GENOMIC DNA]</scope>
    <source>
        <strain evidence="9 10">HBUM206468</strain>
    </source>
</reference>
<dbReference type="InterPro" id="IPR000719">
    <property type="entry name" value="Prot_kinase_dom"/>
</dbReference>
<name>A0ABR7LMN9_9ACTN</name>
<dbReference type="PROSITE" id="PS50011">
    <property type="entry name" value="PROTEIN_KINASE_DOM"/>
    <property type="match status" value="1"/>
</dbReference>
<keyword evidence="4 5" id="KW-0067">ATP-binding</keyword>
<dbReference type="SUPFAM" id="SSF56112">
    <property type="entry name" value="Protein kinase-like (PK-like)"/>
    <property type="match status" value="1"/>
</dbReference>
<dbReference type="Gene3D" id="2.60.120.560">
    <property type="entry name" value="Exo-inulinase, domain 1"/>
    <property type="match status" value="1"/>
</dbReference>
<dbReference type="Gene3D" id="1.10.510.10">
    <property type="entry name" value="Transferase(Phosphotransferase) domain 1"/>
    <property type="match status" value="1"/>
</dbReference>
<dbReference type="SMART" id="SM00220">
    <property type="entry name" value="S_TKc"/>
    <property type="match status" value="1"/>
</dbReference>
<accession>A0ABR7LMN9</accession>
<feature type="binding site" evidence="5">
    <location>
        <position position="49"/>
    </location>
    <ligand>
        <name>ATP</name>
        <dbReference type="ChEBI" id="CHEBI:30616"/>
    </ligand>
</feature>
<keyword evidence="2 5" id="KW-0547">Nucleotide-binding</keyword>
<dbReference type="PANTHER" id="PTHR43289:SF34">
    <property type="entry name" value="SERINE_THREONINE-PROTEIN KINASE YBDM-RELATED"/>
    <property type="match status" value="1"/>
</dbReference>
<dbReference type="EMBL" id="JABVEC010000006">
    <property type="protein sequence ID" value="MBC6466073.1"/>
    <property type="molecule type" value="Genomic_DNA"/>
</dbReference>
<evidence type="ECO:0000256" key="3">
    <source>
        <dbReference type="ARBA" id="ARBA00022777"/>
    </source>
</evidence>
<evidence type="ECO:0000256" key="4">
    <source>
        <dbReference type="ARBA" id="ARBA00022840"/>
    </source>
</evidence>
<dbReference type="PROSITE" id="PS00107">
    <property type="entry name" value="PROTEIN_KINASE_ATP"/>
    <property type="match status" value="1"/>
</dbReference>
<evidence type="ECO:0000313" key="9">
    <source>
        <dbReference type="EMBL" id="MBC6466073.1"/>
    </source>
</evidence>
<evidence type="ECO:0000256" key="7">
    <source>
        <dbReference type="SAM" id="Phobius"/>
    </source>
</evidence>
<gene>
    <name evidence="9" type="ORF">HKK74_11255</name>
</gene>
<evidence type="ECO:0000256" key="6">
    <source>
        <dbReference type="SAM" id="MobiDB-lite"/>
    </source>
</evidence>
<organism evidence="9 10">
    <name type="scientific">Actinomadura alba</name>
    <dbReference type="NCBI Taxonomy" id="406431"/>
    <lineage>
        <taxon>Bacteria</taxon>
        <taxon>Bacillati</taxon>
        <taxon>Actinomycetota</taxon>
        <taxon>Actinomycetes</taxon>
        <taxon>Streptosporangiales</taxon>
        <taxon>Thermomonosporaceae</taxon>
        <taxon>Actinomadura</taxon>
    </lineage>
</organism>
<feature type="compositionally biased region" description="Gly residues" evidence="6">
    <location>
        <begin position="343"/>
        <end position="355"/>
    </location>
</feature>
<dbReference type="InterPro" id="IPR011009">
    <property type="entry name" value="Kinase-like_dom_sf"/>
</dbReference>
<evidence type="ECO:0000256" key="2">
    <source>
        <dbReference type="ARBA" id="ARBA00022741"/>
    </source>
</evidence>
<dbReference type="Pfam" id="PF00069">
    <property type="entry name" value="Pkinase"/>
    <property type="match status" value="1"/>
</dbReference>
<comment type="caution">
    <text evidence="9">The sequence shown here is derived from an EMBL/GenBank/DDBJ whole genome shotgun (WGS) entry which is preliminary data.</text>
</comment>
<keyword evidence="7" id="KW-0812">Transmembrane</keyword>
<evidence type="ECO:0000256" key="1">
    <source>
        <dbReference type="ARBA" id="ARBA00022679"/>
    </source>
</evidence>
<dbReference type="GO" id="GO:0004674">
    <property type="term" value="F:protein serine/threonine kinase activity"/>
    <property type="evidence" value="ECO:0007669"/>
    <property type="project" value="UniProtKB-KW"/>
</dbReference>